<dbReference type="Proteomes" id="UP001155380">
    <property type="component" value="Unassembled WGS sequence"/>
</dbReference>
<proteinExistence type="predicted"/>
<dbReference type="EMBL" id="JAMXLX010000013">
    <property type="protein sequence ID" value="MCO5959929.1"/>
    <property type="molecule type" value="Genomic_DNA"/>
</dbReference>
<comment type="caution">
    <text evidence="1">The sequence shown here is derived from an EMBL/GenBank/DDBJ whole genome shotgun (WGS) entry which is preliminary data.</text>
</comment>
<evidence type="ECO:0000313" key="2">
    <source>
        <dbReference type="Proteomes" id="UP001155380"/>
    </source>
</evidence>
<dbReference type="AlphaFoldDB" id="A0AAJ1FA01"/>
<organism evidence="1 2">
    <name type="scientific">Ciceribacter sichuanensis</name>
    <dbReference type="NCBI Taxonomy" id="2949647"/>
    <lineage>
        <taxon>Bacteria</taxon>
        <taxon>Pseudomonadati</taxon>
        <taxon>Pseudomonadota</taxon>
        <taxon>Alphaproteobacteria</taxon>
        <taxon>Hyphomicrobiales</taxon>
        <taxon>Rhizobiaceae</taxon>
        <taxon>Ciceribacter</taxon>
    </lineage>
</organism>
<gene>
    <name evidence="1" type="ORF">NBH21_24495</name>
</gene>
<protein>
    <submittedName>
        <fullName evidence="1">Uncharacterized protein</fullName>
    </submittedName>
</protein>
<dbReference type="RefSeq" id="WP_250913274.1">
    <property type="nucleotide sequence ID" value="NZ_JAMXLX010000013.1"/>
</dbReference>
<name>A0AAJ1FA01_9HYPH</name>
<evidence type="ECO:0000313" key="1">
    <source>
        <dbReference type="EMBL" id="MCO5959929.1"/>
    </source>
</evidence>
<sequence>MTFSFQAEPYQRADDVGYAISEFMWFRGQPFYPIGALAEAKIAHLRLSAGKFDAGDEDNLDLVFRMREAGGGHYFEIVLRSDRGTRYGGWAWGRELEVLDEFVNGYRVLVASSGICRRRFEFCCNKSRYRCVAPGALSKSNSTFAVSPLTDTGLLEAEVRSV</sequence>
<accession>A0AAJ1FA01</accession>
<reference evidence="1" key="1">
    <citation type="submission" date="2022-06" db="EMBL/GenBank/DDBJ databases">
        <authorList>
            <person name="Sun Q."/>
        </authorList>
    </citation>
    <scope>NUCLEOTIDE SEQUENCE</scope>
    <source>
        <strain evidence="1">S101</strain>
    </source>
</reference>